<evidence type="ECO:0000256" key="2">
    <source>
        <dbReference type="ARBA" id="ARBA00022679"/>
    </source>
</evidence>
<feature type="non-terminal residue" evidence="8">
    <location>
        <position position="259"/>
    </location>
</feature>
<dbReference type="EMBL" id="CAJNNV010027872">
    <property type="protein sequence ID" value="CAE8622018.1"/>
    <property type="molecule type" value="Genomic_DNA"/>
</dbReference>
<organism evidence="8 9">
    <name type="scientific">Polarella glacialis</name>
    <name type="common">Dinoflagellate</name>
    <dbReference type="NCBI Taxonomy" id="89957"/>
    <lineage>
        <taxon>Eukaryota</taxon>
        <taxon>Sar</taxon>
        <taxon>Alveolata</taxon>
        <taxon>Dinophyceae</taxon>
        <taxon>Suessiales</taxon>
        <taxon>Suessiaceae</taxon>
        <taxon>Polarella</taxon>
    </lineage>
</organism>
<dbReference type="GO" id="GO:0005524">
    <property type="term" value="F:ATP binding"/>
    <property type="evidence" value="ECO:0007669"/>
    <property type="project" value="UniProtKB-KW"/>
</dbReference>
<evidence type="ECO:0000313" key="8">
    <source>
        <dbReference type="EMBL" id="CAE8622018.1"/>
    </source>
</evidence>
<gene>
    <name evidence="8" type="ORF">PGLA1383_LOCUS39533</name>
</gene>
<evidence type="ECO:0000256" key="4">
    <source>
        <dbReference type="ARBA" id="ARBA00022777"/>
    </source>
</evidence>
<feature type="domain" description="Protein kinase" evidence="7">
    <location>
        <begin position="1"/>
        <end position="175"/>
    </location>
</feature>
<feature type="region of interest" description="Disordered" evidence="6">
    <location>
        <begin position="229"/>
        <end position="259"/>
    </location>
</feature>
<dbReference type="GO" id="GO:0004674">
    <property type="term" value="F:protein serine/threonine kinase activity"/>
    <property type="evidence" value="ECO:0007669"/>
    <property type="project" value="UniProtKB-KW"/>
</dbReference>
<dbReference type="InterPro" id="IPR000719">
    <property type="entry name" value="Prot_kinase_dom"/>
</dbReference>
<dbReference type="SUPFAM" id="SSF56112">
    <property type="entry name" value="Protein kinase-like (PK-like)"/>
    <property type="match status" value="1"/>
</dbReference>
<keyword evidence="4" id="KW-0418">Kinase</keyword>
<comment type="caution">
    <text evidence="8">The sequence shown here is derived from an EMBL/GenBank/DDBJ whole genome shotgun (WGS) entry which is preliminary data.</text>
</comment>
<evidence type="ECO:0000256" key="1">
    <source>
        <dbReference type="ARBA" id="ARBA00022527"/>
    </source>
</evidence>
<evidence type="ECO:0000313" key="9">
    <source>
        <dbReference type="Proteomes" id="UP000654075"/>
    </source>
</evidence>
<keyword evidence="2" id="KW-0808">Transferase</keyword>
<protein>
    <recommendedName>
        <fullName evidence="7">Protein kinase domain-containing protein</fullName>
    </recommendedName>
</protein>
<dbReference type="PANTHER" id="PTHR24349">
    <property type="entry name" value="SERINE/THREONINE-PROTEIN KINASE"/>
    <property type="match status" value="1"/>
</dbReference>
<keyword evidence="9" id="KW-1185">Reference proteome</keyword>
<dbReference type="AlphaFoldDB" id="A0A813G5V3"/>
<dbReference type="Gene3D" id="1.10.510.10">
    <property type="entry name" value="Transferase(Phosphotransferase) domain 1"/>
    <property type="match status" value="1"/>
</dbReference>
<evidence type="ECO:0000256" key="5">
    <source>
        <dbReference type="ARBA" id="ARBA00022840"/>
    </source>
</evidence>
<dbReference type="PROSITE" id="PS00108">
    <property type="entry name" value="PROTEIN_KINASE_ST"/>
    <property type="match status" value="1"/>
</dbReference>
<dbReference type="Proteomes" id="UP000654075">
    <property type="component" value="Unassembled WGS sequence"/>
</dbReference>
<keyword evidence="3" id="KW-0547">Nucleotide-binding</keyword>
<dbReference type="InterPro" id="IPR011009">
    <property type="entry name" value="Kinase-like_dom_sf"/>
</dbReference>
<evidence type="ECO:0000259" key="7">
    <source>
        <dbReference type="PROSITE" id="PS50011"/>
    </source>
</evidence>
<dbReference type="PROSITE" id="PS50011">
    <property type="entry name" value="PROTEIN_KINASE_DOM"/>
    <property type="match status" value="1"/>
</dbReference>
<dbReference type="Pfam" id="PF00069">
    <property type="entry name" value="Pkinase"/>
    <property type="match status" value="1"/>
</dbReference>
<evidence type="ECO:0000256" key="6">
    <source>
        <dbReference type="SAM" id="MobiDB-lite"/>
    </source>
</evidence>
<accession>A0A813G5V3</accession>
<proteinExistence type="predicted"/>
<name>A0A813G5V3_POLGL</name>
<keyword evidence="5" id="KW-0067">ATP-binding</keyword>
<dbReference type="InterPro" id="IPR050205">
    <property type="entry name" value="CDPK_Ser/Thr_kinases"/>
</dbReference>
<dbReference type="InterPro" id="IPR008271">
    <property type="entry name" value="Ser/Thr_kinase_AS"/>
</dbReference>
<reference evidence="8" key="1">
    <citation type="submission" date="2021-02" db="EMBL/GenBank/DDBJ databases">
        <authorList>
            <person name="Dougan E. K."/>
            <person name="Rhodes N."/>
            <person name="Thang M."/>
            <person name="Chan C."/>
        </authorList>
    </citation>
    <scope>NUCLEOTIDE SEQUENCE</scope>
</reference>
<keyword evidence="1" id="KW-0723">Serine/threonine-protein kinase</keyword>
<dbReference type="OrthoDB" id="6513151at2759"/>
<sequence>MPKLTEMDMSIMFREMILGIQACHEVRIVHRDIKLDNFLYGGHLQRTVKLADFGLAAKMPRKGYMKGVSGTAPYMSPEMLTNVGYDTQTDIWSFAATTYIILFGDCPYSPKEATAAAVKKAIIQASPEPIWARPEKIAKHYSQPPQRATEFCRYLLKRNPAERPSAKQGLQHGFLNIQWGSTKRAEEPLLDMPILQMRSFANQFKKLRHDPTIQRNLDEVLARLAAAGPSIPNRMDGDATEDENHSQRHCFTEAPPVVK</sequence>
<evidence type="ECO:0000256" key="3">
    <source>
        <dbReference type="ARBA" id="ARBA00022741"/>
    </source>
</evidence>
<dbReference type="SMART" id="SM00220">
    <property type="entry name" value="S_TKc"/>
    <property type="match status" value="1"/>
</dbReference>